<proteinExistence type="predicted"/>
<keyword evidence="2" id="KW-1185">Reference proteome</keyword>
<dbReference type="AlphaFoldDB" id="A0A7T8KHV2"/>
<dbReference type="EMBL" id="CP045890">
    <property type="protein sequence ID" value="QQP56222.1"/>
    <property type="molecule type" value="Genomic_DNA"/>
</dbReference>
<reference evidence="2" key="1">
    <citation type="submission" date="2021-01" db="EMBL/GenBank/DDBJ databases">
        <title>Caligus Genome Assembly.</title>
        <authorList>
            <person name="Gallardo-Escarate C."/>
        </authorList>
    </citation>
    <scope>NUCLEOTIDE SEQUENCE [LARGE SCALE GENOMIC DNA]</scope>
</reference>
<protein>
    <submittedName>
        <fullName evidence="1">Uncharacterized protein</fullName>
    </submittedName>
</protein>
<dbReference type="Proteomes" id="UP000595437">
    <property type="component" value="Chromosome 1"/>
</dbReference>
<gene>
    <name evidence="1" type="ORF">FKW44_000813</name>
</gene>
<organism evidence="1 2">
    <name type="scientific">Caligus rogercresseyi</name>
    <name type="common">Sea louse</name>
    <dbReference type="NCBI Taxonomy" id="217165"/>
    <lineage>
        <taxon>Eukaryota</taxon>
        <taxon>Metazoa</taxon>
        <taxon>Ecdysozoa</taxon>
        <taxon>Arthropoda</taxon>
        <taxon>Crustacea</taxon>
        <taxon>Multicrustacea</taxon>
        <taxon>Hexanauplia</taxon>
        <taxon>Copepoda</taxon>
        <taxon>Siphonostomatoida</taxon>
        <taxon>Caligidae</taxon>
        <taxon>Caligus</taxon>
    </lineage>
</organism>
<evidence type="ECO:0000313" key="2">
    <source>
        <dbReference type="Proteomes" id="UP000595437"/>
    </source>
</evidence>
<accession>A0A7T8KHV2</accession>
<sequence length="49" mass="5232">MVTVDECHSMSGKVTTCLIALDKRFSTKGLQTKKKTDAICSTLGKIGSV</sequence>
<name>A0A7T8KHV2_CALRO</name>
<evidence type="ECO:0000313" key="1">
    <source>
        <dbReference type="EMBL" id="QQP56222.1"/>
    </source>
</evidence>